<dbReference type="InterPro" id="IPR021109">
    <property type="entry name" value="Peptidase_aspartic_dom_sf"/>
</dbReference>
<organism evidence="2 3">
    <name type="scientific">Asparagus officinalis</name>
    <name type="common">Garden asparagus</name>
    <dbReference type="NCBI Taxonomy" id="4686"/>
    <lineage>
        <taxon>Eukaryota</taxon>
        <taxon>Viridiplantae</taxon>
        <taxon>Streptophyta</taxon>
        <taxon>Embryophyta</taxon>
        <taxon>Tracheophyta</taxon>
        <taxon>Spermatophyta</taxon>
        <taxon>Magnoliopsida</taxon>
        <taxon>Liliopsida</taxon>
        <taxon>Asparagales</taxon>
        <taxon>Asparagaceae</taxon>
        <taxon>Asparagoideae</taxon>
        <taxon>Asparagus</taxon>
    </lineage>
</organism>
<dbReference type="Gene3D" id="2.40.70.10">
    <property type="entry name" value="Acid Proteases"/>
    <property type="match status" value="1"/>
</dbReference>
<name>A0A5P1ETY1_ASPOF</name>
<evidence type="ECO:0000313" key="3">
    <source>
        <dbReference type="Proteomes" id="UP000243459"/>
    </source>
</evidence>
<evidence type="ECO:0000313" key="2">
    <source>
        <dbReference type="EMBL" id="ONK69133.1"/>
    </source>
</evidence>
<dbReference type="PROSITE" id="PS51767">
    <property type="entry name" value="PEPTIDASE_A1"/>
    <property type="match status" value="1"/>
</dbReference>
<dbReference type="EMBL" id="CM007385">
    <property type="protein sequence ID" value="ONK69133.1"/>
    <property type="molecule type" value="Genomic_DNA"/>
</dbReference>
<accession>A0A5P1ETY1</accession>
<protein>
    <recommendedName>
        <fullName evidence="1">Peptidase A1 domain-containing protein</fullName>
    </recommendedName>
</protein>
<dbReference type="AlphaFoldDB" id="A0A5P1ETY1"/>
<dbReference type="InterPro" id="IPR033121">
    <property type="entry name" value="PEPTIDASE_A1"/>
</dbReference>
<evidence type="ECO:0000259" key="1">
    <source>
        <dbReference type="PROSITE" id="PS51767"/>
    </source>
</evidence>
<gene>
    <name evidence="2" type="ORF">A4U43_C05F19690</name>
</gene>
<dbReference type="Gramene" id="ONK69133">
    <property type="protein sequence ID" value="ONK69133"/>
    <property type="gene ID" value="A4U43_C05F19690"/>
</dbReference>
<dbReference type="Pfam" id="PF14541">
    <property type="entry name" value="TAXi_C"/>
    <property type="match status" value="1"/>
</dbReference>
<keyword evidence="3" id="KW-1185">Reference proteome</keyword>
<sequence length="170" mass="19361">MQYVSLVQSKSSRFYAEVSGLFLGETELEIPKQVWEFRGEDELFEYERGGAWFSTFSEKSYVPEVAFSAIVTYFEEIFGEVAYATETEVCVSSVDGSLLPGLSVEFRSGVRFEPKKEHLYYYKEEELTCLNVGLNEGIGRGFTIGSSLMRGYLWEYDLVKEQVGFASVDD</sequence>
<dbReference type="Proteomes" id="UP000243459">
    <property type="component" value="Chromosome 5"/>
</dbReference>
<reference evidence="3" key="1">
    <citation type="journal article" date="2017" name="Nat. Commun.">
        <title>The asparagus genome sheds light on the origin and evolution of a young Y chromosome.</title>
        <authorList>
            <person name="Harkess A."/>
            <person name="Zhou J."/>
            <person name="Xu C."/>
            <person name="Bowers J.E."/>
            <person name="Van der Hulst R."/>
            <person name="Ayyampalayam S."/>
            <person name="Mercati F."/>
            <person name="Riccardi P."/>
            <person name="McKain M.R."/>
            <person name="Kakrana A."/>
            <person name="Tang H."/>
            <person name="Ray J."/>
            <person name="Groenendijk J."/>
            <person name="Arikit S."/>
            <person name="Mathioni S.M."/>
            <person name="Nakano M."/>
            <person name="Shan H."/>
            <person name="Telgmann-Rauber A."/>
            <person name="Kanno A."/>
            <person name="Yue Z."/>
            <person name="Chen H."/>
            <person name="Li W."/>
            <person name="Chen Y."/>
            <person name="Xu X."/>
            <person name="Zhang Y."/>
            <person name="Luo S."/>
            <person name="Chen H."/>
            <person name="Gao J."/>
            <person name="Mao Z."/>
            <person name="Pires J.C."/>
            <person name="Luo M."/>
            <person name="Kudrna D."/>
            <person name="Wing R.A."/>
            <person name="Meyers B.C."/>
            <person name="Yi K."/>
            <person name="Kong H."/>
            <person name="Lavrijsen P."/>
            <person name="Sunseri F."/>
            <person name="Falavigna A."/>
            <person name="Ye Y."/>
            <person name="Leebens-Mack J.H."/>
            <person name="Chen G."/>
        </authorList>
    </citation>
    <scope>NUCLEOTIDE SEQUENCE [LARGE SCALE GENOMIC DNA]</scope>
    <source>
        <strain evidence="3">cv. DH0086</strain>
    </source>
</reference>
<proteinExistence type="predicted"/>
<dbReference type="InterPro" id="IPR032799">
    <property type="entry name" value="TAXi_C"/>
</dbReference>
<feature type="domain" description="Peptidase A1" evidence="1">
    <location>
        <begin position="1"/>
        <end position="166"/>
    </location>
</feature>
<dbReference type="SUPFAM" id="SSF50630">
    <property type="entry name" value="Acid proteases"/>
    <property type="match status" value="1"/>
</dbReference>